<reference evidence="4 5" key="1">
    <citation type="submission" date="2006-02" db="EMBL/GenBank/DDBJ databases">
        <authorList>
            <person name="Amann R."/>
            <person name="Ferriera S."/>
            <person name="Johnson J."/>
            <person name="Kravitz S."/>
            <person name="Halpern A."/>
            <person name="Remington K."/>
            <person name="Beeson K."/>
            <person name="Tran B."/>
            <person name="Rogers Y.-H."/>
            <person name="Friedman R."/>
            <person name="Venter J.C."/>
        </authorList>
    </citation>
    <scope>NUCLEOTIDE SEQUENCE [LARGE SCALE GENOMIC DNA]</scope>
    <source>
        <strain evidence="4 5">DSM 3645</strain>
    </source>
</reference>
<evidence type="ECO:0008006" key="6">
    <source>
        <dbReference type="Google" id="ProtNLM"/>
    </source>
</evidence>
<name>A3ZM09_9BACT</name>
<dbReference type="InterPro" id="IPR010998">
    <property type="entry name" value="Integrase_recombinase_N"/>
</dbReference>
<gene>
    <name evidence="4" type="ORF">DSM3645_10342</name>
</gene>
<evidence type="ECO:0000313" key="4">
    <source>
        <dbReference type="EMBL" id="EAQ82792.1"/>
    </source>
</evidence>
<dbReference type="GO" id="GO:0006310">
    <property type="term" value="P:DNA recombination"/>
    <property type="evidence" value="ECO:0007669"/>
    <property type="project" value="UniProtKB-KW"/>
</dbReference>
<comment type="caution">
    <text evidence="4">The sequence shown here is derived from an EMBL/GenBank/DDBJ whole genome shotgun (WGS) entry which is preliminary data.</text>
</comment>
<dbReference type="HOGENOM" id="CLU_833325_0_0_0"/>
<dbReference type="SUPFAM" id="SSF56349">
    <property type="entry name" value="DNA breaking-rejoining enzymes"/>
    <property type="match status" value="1"/>
</dbReference>
<keyword evidence="2" id="KW-0233">DNA recombination</keyword>
<protein>
    <recommendedName>
        <fullName evidence="6">Core-binding (CB) domain-containing protein</fullName>
    </recommendedName>
</protein>
<evidence type="ECO:0000313" key="5">
    <source>
        <dbReference type="Proteomes" id="UP000004358"/>
    </source>
</evidence>
<dbReference type="AlphaFoldDB" id="A3ZM09"/>
<sequence>MPKSTPKKIASIQKPRKPHPDFPLWAHPSGQWCKKVNGKFHYFGTWIDPQAALDRWLDQKDDILAGREVRQGAGLKVRDLVNAFLNSKTRLVESEELAKRTWESYDRRMGTVLESLGKGRHVETLRPIDFEKLRAIFAKDHGPVTLTGDITIVRSLFKYAYESDLIAKPIKFGPNFKPPSRATLRKNRQERGKKLFDAPQIRAMIAGAGSQLRAMIYLGINCGFGNNDCCKLPLAAVQLDKGWLEFGRPKTGIERRCPLWPETVEALRAVLAKRPEHETDRVFITKYGNTWEPKSTTDNPISNEASKLLKTLKIHRKGLGFYPQATKGIEGTR</sequence>
<dbReference type="InterPro" id="IPR013762">
    <property type="entry name" value="Integrase-like_cat_sf"/>
</dbReference>
<dbReference type="Proteomes" id="UP000004358">
    <property type="component" value="Unassembled WGS sequence"/>
</dbReference>
<evidence type="ECO:0000256" key="2">
    <source>
        <dbReference type="ARBA" id="ARBA00023172"/>
    </source>
</evidence>
<proteinExistence type="predicted"/>
<accession>A3ZM09</accession>
<dbReference type="EMBL" id="AANZ01000001">
    <property type="protein sequence ID" value="EAQ82792.1"/>
    <property type="molecule type" value="Genomic_DNA"/>
</dbReference>
<organism evidence="4 5">
    <name type="scientific">Blastopirellula marina DSM 3645</name>
    <dbReference type="NCBI Taxonomy" id="314230"/>
    <lineage>
        <taxon>Bacteria</taxon>
        <taxon>Pseudomonadati</taxon>
        <taxon>Planctomycetota</taxon>
        <taxon>Planctomycetia</taxon>
        <taxon>Pirellulales</taxon>
        <taxon>Pirellulaceae</taxon>
        <taxon>Blastopirellula</taxon>
    </lineage>
</organism>
<keyword evidence="1" id="KW-0238">DNA-binding</keyword>
<dbReference type="Gene3D" id="1.10.443.10">
    <property type="entry name" value="Intergrase catalytic core"/>
    <property type="match status" value="1"/>
</dbReference>
<dbReference type="InterPro" id="IPR011010">
    <property type="entry name" value="DNA_brk_join_enz"/>
</dbReference>
<evidence type="ECO:0000256" key="1">
    <source>
        <dbReference type="ARBA" id="ARBA00023125"/>
    </source>
</evidence>
<dbReference type="eggNOG" id="COG0582">
    <property type="taxonomic scope" value="Bacteria"/>
</dbReference>
<dbReference type="GO" id="GO:0003677">
    <property type="term" value="F:DNA binding"/>
    <property type="evidence" value="ECO:0007669"/>
    <property type="project" value="UniProtKB-KW"/>
</dbReference>
<dbReference type="Gene3D" id="1.10.150.130">
    <property type="match status" value="1"/>
</dbReference>
<evidence type="ECO:0000256" key="3">
    <source>
        <dbReference type="SAM" id="MobiDB-lite"/>
    </source>
</evidence>
<feature type="region of interest" description="Disordered" evidence="3">
    <location>
        <begin position="1"/>
        <end position="21"/>
    </location>
</feature>
<dbReference type="GO" id="GO:0015074">
    <property type="term" value="P:DNA integration"/>
    <property type="evidence" value="ECO:0007669"/>
    <property type="project" value="InterPro"/>
</dbReference>